<dbReference type="AlphaFoldDB" id="A0A2V0RI23"/>
<protein>
    <submittedName>
        <fullName evidence="1">RdRp</fullName>
    </submittedName>
</protein>
<dbReference type="InterPro" id="IPR026381">
    <property type="entry name" value="Seadorna_RNAP"/>
</dbReference>
<proteinExistence type="predicted"/>
<name>A0A2V0RI23_9ZZZZ</name>
<reference evidence="1" key="1">
    <citation type="submission" date="2017-04" db="EMBL/GenBank/DDBJ databases">
        <title>Unveiling RNA virosphere associated with marine microorganisms.</title>
        <authorList>
            <person name="Urayama S."/>
            <person name="Takaki Y."/>
            <person name="Nishi S."/>
            <person name="Yoshida Y."/>
            <person name="Deguchi S."/>
            <person name="Takai K."/>
            <person name="Nunoura T."/>
        </authorList>
    </citation>
    <scope>NUCLEOTIDE SEQUENCE</scope>
</reference>
<dbReference type="InterPro" id="IPR043502">
    <property type="entry name" value="DNA/RNA_pol_sf"/>
</dbReference>
<dbReference type="NCBIfam" id="TIGR04234">
    <property type="entry name" value="seadorna_RNAP"/>
    <property type="match status" value="1"/>
</dbReference>
<dbReference type="SUPFAM" id="SSF56672">
    <property type="entry name" value="DNA/RNA polymerases"/>
    <property type="match status" value="1"/>
</dbReference>
<comment type="caution">
    <text evidence="1">The sequence shown here is derived from an EMBL/GenBank/DDBJ whole genome shotgun (WGS) entry which is preliminary data.</text>
</comment>
<organism evidence="1">
    <name type="scientific">viral metagenome</name>
    <dbReference type="NCBI Taxonomy" id="1070528"/>
    <lineage>
        <taxon>unclassified sequences</taxon>
        <taxon>metagenomes</taxon>
        <taxon>organismal metagenomes</taxon>
    </lineage>
</organism>
<sequence>MDIYDSIKRDLKFMQDVEVAFRETIPKTYFGIDDVEDLYVDDVDISNVHNNFTLGKRKCYHLWKKGARTAIPIYYGSLVTRENNEYVDRSYVYDNLNVIYKDAPVWEELLNMVNGWYDGGWTVHTSSALPYDPEYFKCLVLDADRYKGMHKTIVDVDYDAFKWSIDVGSEAMDRPNVIRAWDINTIPEIVDDFSMRKHLIGRSKKEALFYFNFRLIPYVIHNIDKDDPIWREWLSYFLNGDHFKPDRGSYENYGSLLGHKRLEIVLMFHNRMRLMPMSAAGKAAMEEGAKFLMKDPVYNTALMKTYNGVMTQYGMAQPSEFCRGWSPAGVTTSDNPLVLSSNVSGADGYTVIDHEAVEEARAIGMRYTPKLVKLLTENMSKNSTPTNLIESLIGNATISLTGFAGSERVSTALDQFEKENFERKVPEELFTAISDVTYEMVRSSFQPLERSMMDERKRLLRLYNAGTSASSSAPPGGRYILNKKRILYSTFLSKSLAVNEDYAPMSFITSLNLNNKTANILTHPENYYMYDWNANHTRDINSGSREVRGGRATRIITPDPPSNYLLMLLGALNTVRDMGSHRTGFSNLGMNEMVGSSYVDANPHTALAPQCVATASHRSLCSQALDYSTWDRQQGGRIAEAKAHGILRVADELFPNASTELYKVHNLLKASMRDVLFLWSESVKSSYRYKIDHSVVLVDAVRSGELTTQFSNHVTNLAALRKYHESYNLVKVPKGYKPIEMAQVNVFGDDLNVVLRTRDRKPFTLADMEGYHDHTFEKAAEYEFSISKKRSMMSNVITEHIKQYFKMGDVILDVMLSSMTSERNTFREQGYMNGINLIYDIGVTIMARYAQNDKVFEDIIASMPFLEGVVYRHGTQKYHFHPTPMHLLGSGSPEILPSAIDLRTFARIITTLGEHESDVYDLMSSLNATLLSSAGASQFETQVRRILMDELGDGVVSPIWSTVFFREGDDPYDIQTKHVKLTPEGHKDYLVDRIISTLSNREKIIMNSADIIEKVLSGKLKRVKRYFSEIKFNLKNMPTTGLPNRKVNGVSELSSPYRAADLGMRKVHHVIGLSSNNVKIPSSTESLSKLLHGYGLVSQADSAKILSAAAGLGRSTTKYKQLGMDLGLTEMHASQFALRLPSLLTQYEVENASGSFTFYDTVSRTYDVSEESMNKRVGDVLTNPLSRPKSNTSSYYRLRGMLLCLYGARSGASLHATVE</sequence>
<evidence type="ECO:0000313" key="1">
    <source>
        <dbReference type="EMBL" id="GBH21765.1"/>
    </source>
</evidence>
<accession>A0A2V0RI23</accession>
<dbReference type="EMBL" id="BDQA01000313">
    <property type="protein sequence ID" value="GBH21765.1"/>
    <property type="molecule type" value="Genomic_RNA"/>
</dbReference>